<feature type="binding site" evidence="1">
    <location>
        <position position="74"/>
    </location>
    <ligand>
        <name>CoA</name>
        <dbReference type="ChEBI" id="CHEBI:57287"/>
    </ligand>
</feature>
<dbReference type="GO" id="GO:0008897">
    <property type="term" value="F:holo-[acyl-carrier-protein] synthase activity"/>
    <property type="evidence" value="ECO:0007669"/>
    <property type="project" value="InterPro"/>
</dbReference>
<feature type="binding site" evidence="1">
    <location>
        <position position="82"/>
    </location>
    <ligand>
        <name>CoA</name>
        <dbReference type="ChEBI" id="CHEBI:57287"/>
    </ligand>
</feature>
<dbReference type="Gene3D" id="3.90.470.20">
    <property type="entry name" value="4'-phosphopantetheinyl transferase domain"/>
    <property type="match status" value="1"/>
</dbReference>
<dbReference type="GO" id="GO:0000287">
    <property type="term" value="F:magnesium ion binding"/>
    <property type="evidence" value="ECO:0007669"/>
    <property type="project" value="InterPro"/>
</dbReference>
<keyword evidence="5" id="KW-1185">Reference proteome</keyword>
<evidence type="ECO:0000313" key="5">
    <source>
        <dbReference type="Proteomes" id="UP000199155"/>
    </source>
</evidence>
<organism evidence="4 5">
    <name type="scientific">Streptomyces indicus</name>
    <dbReference type="NCBI Taxonomy" id="417292"/>
    <lineage>
        <taxon>Bacteria</taxon>
        <taxon>Bacillati</taxon>
        <taxon>Actinomycetota</taxon>
        <taxon>Actinomycetes</taxon>
        <taxon>Kitasatosporales</taxon>
        <taxon>Streptomycetaceae</taxon>
        <taxon>Streptomyces</taxon>
    </lineage>
</organism>
<protein>
    <submittedName>
        <fullName evidence="4">4'-phosphopantetheinyl transferase EntD (Siderophore biosynthesis)</fullName>
    </submittedName>
</protein>
<dbReference type="Proteomes" id="UP000199155">
    <property type="component" value="Unassembled WGS sequence"/>
</dbReference>
<dbReference type="EMBL" id="FNFF01000006">
    <property type="protein sequence ID" value="SDK31344.1"/>
    <property type="molecule type" value="Genomic_DNA"/>
</dbReference>
<dbReference type="InterPro" id="IPR003542">
    <property type="entry name" value="Enbac_synth_compD-like"/>
</dbReference>
<dbReference type="PANTHER" id="PTHR38096">
    <property type="entry name" value="ENTEROBACTIN SYNTHASE COMPONENT D"/>
    <property type="match status" value="1"/>
</dbReference>
<dbReference type="AlphaFoldDB" id="A0A1G9AWU0"/>
<evidence type="ECO:0000313" key="4">
    <source>
        <dbReference type="EMBL" id="SDK31344.1"/>
    </source>
</evidence>
<dbReference type="RefSeq" id="WP_093611267.1">
    <property type="nucleotide sequence ID" value="NZ_FNFF01000006.1"/>
</dbReference>
<dbReference type="InterPro" id="IPR037143">
    <property type="entry name" value="4-PPantetheinyl_Trfase_dom_sf"/>
</dbReference>
<evidence type="ECO:0000256" key="2">
    <source>
        <dbReference type="SAM" id="MobiDB-lite"/>
    </source>
</evidence>
<feature type="region of interest" description="Disordered" evidence="2">
    <location>
        <begin position="1"/>
        <end position="35"/>
    </location>
</feature>
<dbReference type="GO" id="GO:0005886">
    <property type="term" value="C:plasma membrane"/>
    <property type="evidence" value="ECO:0007669"/>
    <property type="project" value="TreeGrafter"/>
</dbReference>
<feature type="binding site" evidence="1">
    <location>
        <position position="190"/>
    </location>
    <ligand>
        <name>CoA</name>
        <dbReference type="ChEBI" id="CHEBI:57287"/>
    </ligand>
</feature>
<dbReference type="InterPro" id="IPR041354">
    <property type="entry name" value="4PPT_N"/>
</dbReference>
<dbReference type="Pfam" id="PF17837">
    <property type="entry name" value="4PPT_N"/>
    <property type="match status" value="1"/>
</dbReference>
<dbReference type="STRING" id="417292.SAMN05421806_106179"/>
<sequence>MTHDTDLRPPVPTASPPRTPHAPGRTPRTPTPVTPLRFTLPDQLRYADSRRLTCAAPLLLPGETETVARTRPARRRAFLAGRACAREALHALGVAEAHRTPLPRGPAGAPVWPPGVTGSIAHCGGFSTAAVARRDHFAGLGIAVAPSCAPVRREDRYAFTRRERDWLRGRAGDGEPWAAVIRSAKTSLYKALTPEDARGLGPLDASVLPDAEDGTLRIRWEHGSLNVVLAGRFAIGRHHLAACVTRAARPEAAHAAGPTRAQALTAARADSSPPLALLHTIGWI</sequence>
<dbReference type="OrthoDB" id="8210607at2"/>
<accession>A0A1G9AWU0</accession>
<keyword evidence="4" id="KW-0808">Transferase</keyword>
<dbReference type="PRINTS" id="PR01399">
    <property type="entry name" value="ENTSNTHTASED"/>
</dbReference>
<gene>
    <name evidence="4" type="ORF">SAMN05421806_106179</name>
</gene>
<feature type="binding site" evidence="1">
    <location>
        <position position="200"/>
    </location>
    <ligand>
        <name>CoA</name>
        <dbReference type="ChEBI" id="CHEBI:57287"/>
    </ligand>
</feature>
<dbReference type="PANTHER" id="PTHR38096:SF1">
    <property type="entry name" value="ENTEROBACTIN SYNTHASE COMPONENT D"/>
    <property type="match status" value="1"/>
</dbReference>
<evidence type="ECO:0000256" key="1">
    <source>
        <dbReference type="PIRSR" id="PIRSR603542-1"/>
    </source>
</evidence>
<dbReference type="GO" id="GO:0009239">
    <property type="term" value="P:enterobactin biosynthetic process"/>
    <property type="evidence" value="ECO:0007669"/>
    <property type="project" value="InterPro"/>
</dbReference>
<dbReference type="SUPFAM" id="SSF56214">
    <property type="entry name" value="4'-phosphopantetheinyl transferase"/>
    <property type="match status" value="1"/>
</dbReference>
<proteinExistence type="predicted"/>
<reference evidence="4 5" key="1">
    <citation type="submission" date="2016-10" db="EMBL/GenBank/DDBJ databases">
        <authorList>
            <person name="de Groot N.N."/>
        </authorList>
    </citation>
    <scope>NUCLEOTIDE SEQUENCE [LARGE SCALE GENOMIC DNA]</scope>
    <source>
        <strain evidence="4 5">CGMCC 4.5727</strain>
    </source>
</reference>
<name>A0A1G9AWU0_9ACTN</name>
<feature type="domain" description="4'-phosphopantetheinyl transferase N-terminal" evidence="3">
    <location>
        <begin position="63"/>
        <end position="132"/>
    </location>
</feature>
<evidence type="ECO:0000259" key="3">
    <source>
        <dbReference type="Pfam" id="PF17837"/>
    </source>
</evidence>
<feature type="compositionally biased region" description="Pro residues" evidence="2">
    <location>
        <begin position="9"/>
        <end position="20"/>
    </location>
</feature>
<dbReference type="GO" id="GO:0009366">
    <property type="term" value="C:enterobactin synthetase complex"/>
    <property type="evidence" value="ECO:0007669"/>
    <property type="project" value="InterPro"/>
</dbReference>